<accession>A0A8J5C2S4</accession>
<dbReference type="GO" id="GO:0000149">
    <property type="term" value="F:SNARE binding"/>
    <property type="evidence" value="ECO:0007669"/>
    <property type="project" value="TreeGrafter"/>
</dbReference>
<dbReference type="PANTHER" id="PTHR21230:SF1">
    <property type="entry name" value="GOLGI SNAP RECEPTOR COMPLEX MEMBER 2"/>
    <property type="match status" value="1"/>
</dbReference>
<gene>
    <name evidence="7" type="ORF">ZIOFF_070653</name>
</gene>
<dbReference type="GO" id="GO:0031902">
    <property type="term" value="C:late endosome membrane"/>
    <property type="evidence" value="ECO:0007669"/>
    <property type="project" value="TreeGrafter"/>
</dbReference>
<dbReference type="GO" id="GO:0015031">
    <property type="term" value="P:protein transport"/>
    <property type="evidence" value="ECO:0007669"/>
    <property type="project" value="UniProtKB-KW"/>
</dbReference>
<dbReference type="GO" id="GO:0031201">
    <property type="term" value="C:SNARE complex"/>
    <property type="evidence" value="ECO:0007669"/>
    <property type="project" value="TreeGrafter"/>
</dbReference>
<keyword evidence="3" id="KW-0812">Transmembrane</keyword>
<keyword evidence="2" id="KW-0813">Transport</keyword>
<evidence type="ECO:0000256" key="2">
    <source>
        <dbReference type="ARBA" id="ARBA00022448"/>
    </source>
</evidence>
<proteinExistence type="predicted"/>
<dbReference type="AlphaFoldDB" id="A0A8J5C2S4"/>
<dbReference type="GO" id="GO:0012507">
    <property type="term" value="C:ER to Golgi transport vesicle membrane"/>
    <property type="evidence" value="ECO:0007669"/>
    <property type="project" value="TreeGrafter"/>
</dbReference>
<evidence type="ECO:0000256" key="4">
    <source>
        <dbReference type="ARBA" id="ARBA00022927"/>
    </source>
</evidence>
<evidence type="ECO:0000256" key="3">
    <source>
        <dbReference type="ARBA" id="ARBA00022692"/>
    </source>
</evidence>
<keyword evidence="8" id="KW-1185">Reference proteome</keyword>
<protein>
    <submittedName>
        <fullName evidence="7">Uncharacterized protein</fullName>
    </submittedName>
</protein>
<dbReference type="EMBL" id="JACMSC010000021">
    <property type="protein sequence ID" value="KAG6469723.1"/>
    <property type="molecule type" value="Genomic_DNA"/>
</dbReference>
<dbReference type="GO" id="GO:0005789">
    <property type="term" value="C:endoplasmic reticulum membrane"/>
    <property type="evidence" value="ECO:0007669"/>
    <property type="project" value="TreeGrafter"/>
</dbReference>
<keyword evidence="6" id="KW-0472">Membrane</keyword>
<dbReference type="GO" id="GO:0005794">
    <property type="term" value="C:Golgi apparatus"/>
    <property type="evidence" value="ECO:0007669"/>
    <property type="project" value="TreeGrafter"/>
</dbReference>
<name>A0A8J5C2S4_ZINOF</name>
<organism evidence="7 8">
    <name type="scientific">Zingiber officinale</name>
    <name type="common">Ginger</name>
    <name type="synonym">Amomum zingiber</name>
    <dbReference type="NCBI Taxonomy" id="94328"/>
    <lineage>
        <taxon>Eukaryota</taxon>
        <taxon>Viridiplantae</taxon>
        <taxon>Streptophyta</taxon>
        <taxon>Embryophyta</taxon>
        <taxon>Tracheophyta</taxon>
        <taxon>Spermatophyta</taxon>
        <taxon>Magnoliopsida</taxon>
        <taxon>Liliopsida</taxon>
        <taxon>Zingiberales</taxon>
        <taxon>Zingiberaceae</taxon>
        <taxon>Zingiber</taxon>
    </lineage>
</organism>
<comment type="subcellular location">
    <subcellularLocation>
        <location evidence="1">Membrane</location>
        <topology evidence="1">Single-pass type IV membrane protein</topology>
    </subcellularLocation>
</comment>
<keyword evidence="4" id="KW-0653">Protein transport</keyword>
<evidence type="ECO:0000256" key="5">
    <source>
        <dbReference type="ARBA" id="ARBA00022989"/>
    </source>
</evidence>
<evidence type="ECO:0000256" key="6">
    <source>
        <dbReference type="ARBA" id="ARBA00023136"/>
    </source>
</evidence>
<sequence length="122" mass="14064">MCLAYRKVEQVAEKVDSLKESLDKHLFRQQKRMLEVKERADLLARANGDSAHVLRIFDEEAQAMESARNSSIMLEEAYATGVAVLSKYSEQRDRLKVTQFFPNIFIYGNYVDYDDQASAFDS</sequence>
<reference evidence="7 8" key="1">
    <citation type="submission" date="2020-08" db="EMBL/GenBank/DDBJ databases">
        <title>Plant Genome Project.</title>
        <authorList>
            <person name="Zhang R.-G."/>
        </authorList>
    </citation>
    <scope>NUCLEOTIDE SEQUENCE [LARGE SCALE GENOMIC DNA]</scope>
    <source>
        <tissue evidence="7">Rhizome</tissue>
    </source>
</reference>
<evidence type="ECO:0000256" key="1">
    <source>
        <dbReference type="ARBA" id="ARBA00004211"/>
    </source>
</evidence>
<evidence type="ECO:0000313" key="8">
    <source>
        <dbReference type="Proteomes" id="UP000734854"/>
    </source>
</evidence>
<dbReference type="GO" id="GO:0006906">
    <property type="term" value="P:vesicle fusion"/>
    <property type="evidence" value="ECO:0007669"/>
    <property type="project" value="TreeGrafter"/>
</dbReference>
<dbReference type="Proteomes" id="UP000734854">
    <property type="component" value="Unassembled WGS sequence"/>
</dbReference>
<evidence type="ECO:0000313" key="7">
    <source>
        <dbReference type="EMBL" id="KAG6469723.1"/>
    </source>
</evidence>
<dbReference type="PANTHER" id="PTHR21230">
    <property type="entry name" value="VESICLE TRANSPORT V-SNARE PROTEIN VTI1-RELATED"/>
    <property type="match status" value="1"/>
</dbReference>
<keyword evidence="5" id="KW-1133">Transmembrane helix</keyword>
<comment type="caution">
    <text evidence="7">The sequence shown here is derived from an EMBL/GenBank/DDBJ whole genome shotgun (WGS) entry which is preliminary data.</text>
</comment>
<dbReference type="GO" id="GO:0005484">
    <property type="term" value="F:SNAP receptor activity"/>
    <property type="evidence" value="ECO:0007669"/>
    <property type="project" value="TreeGrafter"/>
</dbReference>